<evidence type="ECO:0000313" key="9">
    <source>
        <dbReference type="EMBL" id="OCL05777.1"/>
    </source>
</evidence>
<feature type="compositionally biased region" description="Low complexity" evidence="7">
    <location>
        <begin position="1"/>
        <end position="14"/>
    </location>
</feature>
<organism evidence="9 10">
    <name type="scientific">Glonium stellatum</name>
    <dbReference type="NCBI Taxonomy" id="574774"/>
    <lineage>
        <taxon>Eukaryota</taxon>
        <taxon>Fungi</taxon>
        <taxon>Dikarya</taxon>
        <taxon>Ascomycota</taxon>
        <taxon>Pezizomycotina</taxon>
        <taxon>Dothideomycetes</taxon>
        <taxon>Pleosporomycetidae</taxon>
        <taxon>Gloniales</taxon>
        <taxon>Gloniaceae</taxon>
        <taxon>Glonium</taxon>
    </lineage>
</organism>
<feature type="region of interest" description="Disordered" evidence="7">
    <location>
        <begin position="123"/>
        <end position="262"/>
    </location>
</feature>
<reference evidence="9 10" key="1">
    <citation type="journal article" date="2016" name="Nat. Commun.">
        <title>Ectomycorrhizal ecology is imprinted in the genome of the dominant symbiotic fungus Cenococcum geophilum.</title>
        <authorList>
            <consortium name="DOE Joint Genome Institute"/>
            <person name="Peter M."/>
            <person name="Kohler A."/>
            <person name="Ohm R.A."/>
            <person name="Kuo A."/>
            <person name="Krutzmann J."/>
            <person name="Morin E."/>
            <person name="Arend M."/>
            <person name="Barry K.W."/>
            <person name="Binder M."/>
            <person name="Choi C."/>
            <person name="Clum A."/>
            <person name="Copeland A."/>
            <person name="Grisel N."/>
            <person name="Haridas S."/>
            <person name="Kipfer T."/>
            <person name="LaButti K."/>
            <person name="Lindquist E."/>
            <person name="Lipzen A."/>
            <person name="Maire R."/>
            <person name="Meier B."/>
            <person name="Mihaltcheva S."/>
            <person name="Molinier V."/>
            <person name="Murat C."/>
            <person name="Poggeler S."/>
            <person name="Quandt C.A."/>
            <person name="Sperisen C."/>
            <person name="Tritt A."/>
            <person name="Tisserant E."/>
            <person name="Crous P.W."/>
            <person name="Henrissat B."/>
            <person name="Nehls U."/>
            <person name="Egli S."/>
            <person name="Spatafora J.W."/>
            <person name="Grigoriev I.V."/>
            <person name="Martin F.M."/>
        </authorList>
    </citation>
    <scope>NUCLEOTIDE SEQUENCE [LARGE SCALE GENOMIC DNA]</scope>
    <source>
        <strain evidence="9 10">CBS 207.34</strain>
    </source>
</reference>
<dbReference type="PROSITE" id="PS50102">
    <property type="entry name" value="RRM"/>
    <property type="match status" value="1"/>
</dbReference>
<evidence type="ECO:0000256" key="6">
    <source>
        <dbReference type="PROSITE-ProRule" id="PRU00176"/>
    </source>
</evidence>
<gene>
    <name evidence="9" type="ORF">AOQ84DRAFT_441272</name>
</gene>
<evidence type="ECO:0000256" key="2">
    <source>
        <dbReference type="ARBA" id="ARBA00022664"/>
    </source>
</evidence>
<dbReference type="AlphaFoldDB" id="A0A8E2JQL4"/>
<dbReference type="InterPro" id="IPR034201">
    <property type="entry name" value="RNPS1_RRM"/>
</dbReference>
<dbReference type="PANTHER" id="PTHR15481">
    <property type="entry name" value="RIBONUCLEIC ACID BINDING PROTEIN S1"/>
    <property type="match status" value="1"/>
</dbReference>
<keyword evidence="2" id="KW-0507">mRNA processing</keyword>
<sequence>MSLSRSPSRSISRSPSRERGRRGRSRSYSRSPSRGSPPPRSSKIVVEKLSKNVNEDHLREIFGSYGQIQDLDLPINRQFMTNRGTAYIMFYETADAERAIAHMHEAQLDGVVINVSIVLPRRRFSRSPPPRRGVLPFDRFDNRGGPPGGYRGLPPGVGAGRYRSPRRRSPQRGYPRGGRGDNWYPRRSVSRSRSPRRSRSRSYSSRSPSRTPPPRRRGGYGRRDTPPRGGGRRRRSPSYSSYSSYSDRSRSRSRERGGRNRR</sequence>
<keyword evidence="3 6" id="KW-0694">RNA-binding</keyword>
<name>A0A8E2JQL4_9PEZI</name>
<keyword evidence="5" id="KW-0539">Nucleus</keyword>
<dbReference type="InterPro" id="IPR012677">
    <property type="entry name" value="Nucleotide-bd_a/b_plait_sf"/>
</dbReference>
<dbReference type="GO" id="GO:0000398">
    <property type="term" value="P:mRNA splicing, via spliceosome"/>
    <property type="evidence" value="ECO:0007669"/>
    <property type="project" value="TreeGrafter"/>
</dbReference>
<dbReference type="Gene3D" id="3.30.70.330">
    <property type="match status" value="1"/>
</dbReference>
<protein>
    <submittedName>
        <fullName evidence="9">RNA-binding domain-containing protein</fullName>
    </submittedName>
</protein>
<evidence type="ECO:0000259" key="8">
    <source>
        <dbReference type="PROSITE" id="PS50102"/>
    </source>
</evidence>
<evidence type="ECO:0000256" key="5">
    <source>
        <dbReference type="ARBA" id="ARBA00023242"/>
    </source>
</evidence>
<feature type="compositionally biased region" description="Basic residues" evidence="7">
    <location>
        <begin position="188"/>
        <end position="200"/>
    </location>
</feature>
<accession>A0A8E2JQL4</accession>
<dbReference type="GO" id="GO:0005654">
    <property type="term" value="C:nucleoplasm"/>
    <property type="evidence" value="ECO:0007669"/>
    <property type="project" value="TreeGrafter"/>
</dbReference>
<dbReference type="GO" id="GO:0005737">
    <property type="term" value="C:cytoplasm"/>
    <property type="evidence" value="ECO:0007669"/>
    <property type="project" value="TreeGrafter"/>
</dbReference>
<keyword evidence="10" id="KW-1185">Reference proteome</keyword>
<dbReference type="GO" id="GO:0003723">
    <property type="term" value="F:RNA binding"/>
    <property type="evidence" value="ECO:0007669"/>
    <property type="project" value="UniProtKB-UniRule"/>
</dbReference>
<evidence type="ECO:0000256" key="7">
    <source>
        <dbReference type="SAM" id="MobiDB-lite"/>
    </source>
</evidence>
<evidence type="ECO:0000256" key="3">
    <source>
        <dbReference type="ARBA" id="ARBA00022884"/>
    </source>
</evidence>
<dbReference type="SUPFAM" id="SSF54928">
    <property type="entry name" value="RNA-binding domain, RBD"/>
    <property type="match status" value="1"/>
</dbReference>
<dbReference type="Pfam" id="PF00076">
    <property type="entry name" value="RRM_1"/>
    <property type="match status" value="1"/>
</dbReference>
<dbReference type="EMBL" id="KV750210">
    <property type="protein sequence ID" value="OCL05777.1"/>
    <property type="molecule type" value="Genomic_DNA"/>
</dbReference>
<evidence type="ECO:0000256" key="4">
    <source>
        <dbReference type="ARBA" id="ARBA00023187"/>
    </source>
</evidence>
<comment type="subcellular location">
    <subcellularLocation>
        <location evidence="1">Nucleus</location>
    </subcellularLocation>
</comment>
<feature type="domain" description="RRM" evidence="8">
    <location>
        <begin position="42"/>
        <end position="120"/>
    </location>
</feature>
<feature type="compositionally biased region" description="Gly residues" evidence="7">
    <location>
        <begin position="145"/>
        <end position="159"/>
    </location>
</feature>
<feature type="compositionally biased region" description="Low complexity" evidence="7">
    <location>
        <begin position="237"/>
        <end position="246"/>
    </location>
</feature>
<evidence type="ECO:0000313" key="10">
    <source>
        <dbReference type="Proteomes" id="UP000250140"/>
    </source>
</evidence>
<dbReference type="GO" id="GO:0061574">
    <property type="term" value="C:ASAP complex"/>
    <property type="evidence" value="ECO:0007669"/>
    <property type="project" value="TreeGrafter"/>
</dbReference>
<dbReference type="InterPro" id="IPR000504">
    <property type="entry name" value="RRM_dom"/>
</dbReference>
<proteinExistence type="predicted"/>
<dbReference type="CDD" id="cd12365">
    <property type="entry name" value="RRM_RNPS1"/>
    <property type="match status" value="1"/>
</dbReference>
<feature type="compositionally biased region" description="Basic and acidic residues" evidence="7">
    <location>
        <begin position="247"/>
        <end position="262"/>
    </location>
</feature>
<dbReference type="OrthoDB" id="252020at2759"/>
<dbReference type="InterPro" id="IPR035979">
    <property type="entry name" value="RBD_domain_sf"/>
</dbReference>
<dbReference type="SMART" id="SM00360">
    <property type="entry name" value="RRM"/>
    <property type="match status" value="1"/>
</dbReference>
<evidence type="ECO:0000256" key="1">
    <source>
        <dbReference type="ARBA" id="ARBA00004123"/>
    </source>
</evidence>
<feature type="region of interest" description="Disordered" evidence="7">
    <location>
        <begin position="1"/>
        <end position="42"/>
    </location>
</feature>
<keyword evidence="4" id="KW-0508">mRNA splicing</keyword>
<dbReference type="Proteomes" id="UP000250140">
    <property type="component" value="Unassembled WGS sequence"/>
</dbReference>
<dbReference type="PANTHER" id="PTHR15481:SF0">
    <property type="entry name" value="LD23870P-RELATED"/>
    <property type="match status" value="1"/>
</dbReference>